<dbReference type="EMBL" id="AHEJ01000013">
    <property type="protein sequence ID" value="EOP74015.1"/>
    <property type="molecule type" value="Genomic_DNA"/>
</dbReference>
<dbReference type="RefSeq" id="WP_000869623.1">
    <property type="nucleotide sequence ID" value="NZ_KB976789.1"/>
</dbReference>
<dbReference type="AlphaFoldDB" id="A0A9W5VHP6"/>
<protein>
    <submittedName>
        <fullName evidence="1">Uncharacterized protein</fullName>
    </submittedName>
</protein>
<comment type="caution">
    <text evidence="1">The sequence shown here is derived from an EMBL/GenBank/DDBJ whole genome shotgun (WGS) entry which is preliminary data.</text>
</comment>
<dbReference type="Proteomes" id="UP000013989">
    <property type="component" value="Unassembled WGS sequence"/>
</dbReference>
<gene>
    <name evidence="1" type="ORF">IGU_05778</name>
</gene>
<proteinExistence type="predicted"/>
<evidence type="ECO:0000313" key="2">
    <source>
        <dbReference type="Proteomes" id="UP000013989"/>
    </source>
</evidence>
<reference evidence="1 2" key="1">
    <citation type="submission" date="2012-12" db="EMBL/GenBank/DDBJ databases">
        <title>The Genome Sequence of Bacillus cereus ISP2954.</title>
        <authorList>
            <consortium name="The Broad Institute Genome Sequencing Platform"/>
            <consortium name="The Broad Institute Genome Sequencing Center for Infectious Disease"/>
            <person name="Feldgarden M."/>
            <person name="Van der Auwera G.A."/>
            <person name="Mahillon J."/>
            <person name="Duprez V."/>
            <person name="Timmery S."/>
            <person name="Mattelet C."/>
            <person name="Dierick K."/>
            <person name="Sun M."/>
            <person name="Yu Z."/>
            <person name="Zhu L."/>
            <person name="Hu X."/>
            <person name="Shank E.B."/>
            <person name="Swiecicka I."/>
            <person name="Hansen B.M."/>
            <person name="Andrup L."/>
            <person name="Walker B."/>
            <person name="Young S.K."/>
            <person name="Zeng Q."/>
            <person name="Gargeya S."/>
            <person name="Fitzgerald M."/>
            <person name="Haas B."/>
            <person name="Abouelleil A."/>
            <person name="Alvarado L."/>
            <person name="Arachchi H.M."/>
            <person name="Berlin A.M."/>
            <person name="Chapman S.B."/>
            <person name="Dewar J."/>
            <person name="Goldberg J."/>
            <person name="Griggs A."/>
            <person name="Gujja S."/>
            <person name="Hansen M."/>
            <person name="Howarth C."/>
            <person name="Imamovic A."/>
            <person name="Larimer J."/>
            <person name="McCowan C."/>
            <person name="Murphy C."/>
            <person name="Neiman D."/>
            <person name="Pearson M."/>
            <person name="Priest M."/>
            <person name="Roberts A."/>
            <person name="Saif S."/>
            <person name="Shea T."/>
            <person name="Sisk P."/>
            <person name="Sykes S."/>
            <person name="Wortman J."/>
            <person name="Nusbaum C."/>
            <person name="Birren B."/>
        </authorList>
    </citation>
    <scope>NUCLEOTIDE SEQUENCE [LARGE SCALE GENOMIC DNA]</scope>
    <source>
        <strain evidence="1 2">ISP2954</strain>
    </source>
</reference>
<sequence>MKVVINNIGFETIDVLTNNSTKVFSQIETVFVRYTVVKGKHELSGVTSLEFSEYKHFHYNNLIDHIINGLIVDSNHVTEDM</sequence>
<accession>A0A9W5VHP6</accession>
<name>A0A9W5VHP6_BACCE</name>
<evidence type="ECO:0000313" key="1">
    <source>
        <dbReference type="EMBL" id="EOP74015.1"/>
    </source>
</evidence>
<organism evidence="1 2">
    <name type="scientific">Bacillus cereus ISP2954</name>
    <dbReference type="NCBI Taxonomy" id="1053215"/>
    <lineage>
        <taxon>Bacteria</taxon>
        <taxon>Bacillati</taxon>
        <taxon>Bacillota</taxon>
        <taxon>Bacilli</taxon>
        <taxon>Bacillales</taxon>
        <taxon>Bacillaceae</taxon>
        <taxon>Bacillus</taxon>
        <taxon>Bacillus cereus group</taxon>
    </lineage>
</organism>